<name>A0A4S2J9W7_9HYME</name>
<comment type="caution">
    <text evidence="2">The sequence shown here is derived from an EMBL/GenBank/DDBJ whole genome shotgun (WGS) entry which is preliminary data.</text>
</comment>
<organism evidence="2 3">
    <name type="scientific">Temnothorax longispinosus</name>
    <dbReference type="NCBI Taxonomy" id="300112"/>
    <lineage>
        <taxon>Eukaryota</taxon>
        <taxon>Metazoa</taxon>
        <taxon>Ecdysozoa</taxon>
        <taxon>Arthropoda</taxon>
        <taxon>Hexapoda</taxon>
        <taxon>Insecta</taxon>
        <taxon>Pterygota</taxon>
        <taxon>Neoptera</taxon>
        <taxon>Endopterygota</taxon>
        <taxon>Hymenoptera</taxon>
        <taxon>Apocrita</taxon>
        <taxon>Aculeata</taxon>
        <taxon>Formicoidea</taxon>
        <taxon>Formicidae</taxon>
        <taxon>Myrmicinae</taxon>
        <taxon>Temnothorax</taxon>
    </lineage>
</organism>
<feature type="compositionally biased region" description="Basic and acidic residues" evidence="1">
    <location>
        <begin position="62"/>
        <end position="86"/>
    </location>
</feature>
<sequence>MTVIIMMKMNAGKEKGTGVGRRDAEAPMRLKVEQIENKGAVCGKGEGAWRREARGPRRKKEGQKVDERPERFRTIDQSQRRDDRGGVVRSLDANLSCFAPTNRDMAIFANMFKVKIKFYLQTRTQPATLPLFRKAITFFENNRREIEEYKGTGCAREMHGRKRERDEDHVKSSRPIPSGRGVVALRTSTANGDYRGSPRCTWRLGGQSDLEGCGMTGSAFYSRERFARSPAREGTGSDGELYCWPIENADSRIPARKDQE</sequence>
<dbReference type="Proteomes" id="UP000310200">
    <property type="component" value="Unassembled WGS sequence"/>
</dbReference>
<keyword evidence="3" id="KW-1185">Reference proteome</keyword>
<evidence type="ECO:0000313" key="3">
    <source>
        <dbReference type="Proteomes" id="UP000310200"/>
    </source>
</evidence>
<evidence type="ECO:0000313" key="2">
    <source>
        <dbReference type="EMBL" id="TGZ32125.1"/>
    </source>
</evidence>
<feature type="region of interest" description="Disordered" evidence="1">
    <location>
        <begin position="45"/>
        <end position="86"/>
    </location>
</feature>
<reference evidence="2 3" key="1">
    <citation type="journal article" date="2019" name="Philos. Trans. R. Soc. Lond., B, Biol. Sci.">
        <title>Ant behaviour and brain gene expression of defending hosts depend on the ecological success of the intruding social parasite.</title>
        <authorList>
            <person name="Kaur R."/>
            <person name="Stoldt M."/>
            <person name="Jongepier E."/>
            <person name="Feldmeyer B."/>
            <person name="Menzel F."/>
            <person name="Bornberg-Bauer E."/>
            <person name="Foitzik S."/>
        </authorList>
    </citation>
    <scope>NUCLEOTIDE SEQUENCE [LARGE SCALE GENOMIC DNA]</scope>
    <source>
        <tissue evidence="2">Whole body</tissue>
    </source>
</reference>
<proteinExistence type="predicted"/>
<evidence type="ECO:0000256" key="1">
    <source>
        <dbReference type="SAM" id="MobiDB-lite"/>
    </source>
</evidence>
<accession>A0A4S2J9W7</accession>
<feature type="region of interest" description="Disordered" evidence="1">
    <location>
        <begin position="160"/>
        <end position="180"/>
    </location>
</feature>
<dbReference type="AlphaFoldDB" id="A0A4S2J9W7"/>
<protein>
    <submittedName>
        <fullName evidence="2">Uncharacterized protein</fullName>
    </submittedName>
</protein>
<dbReference type="EMBL" id="QBLH01003951">
    <property type="protein sequence ID" value="TGZ32125.1"/>
    <property type="molecule type" value="Genomic_DNA"/>
</dbReference>
<gene>
    <name evidence="2" type="ORF">DBV15_01039</name>
</gene>